<dbReference type="Gene3D" id="1.10.510.10">
    <property type="entry name" value="Transferase(Phosphotransferase) domain 1"/>
    <property type="match status" value="1"/>
</dbReference>
<evidence type="ECO:0000256" key="2">
    <source>
        <dbReference type="ARBA" id="ARBA00022527"/>
    </source>
</evidence>
<keyword evidence="6 8" id="KW-0067">ATP-binding</keyword>
<dbReference type="FunFam" id="1.10.167.10:FF:000009">
    <property type="entry name" value="G protein-coupled receptor kinase"/>
    <property type="match status" value="1"/>
</dbReference>
<evidence type="ECO:0000256" key="1">
    <source>
        <dbReference type="ARBA" id="ARBA00001256"/>
    </source>
</evidence>
<evidence type="ECO:0000256" key="6">
    <source>
        <dbReference type="ARBA" id="ARBA00022840"/>
    </source>
</evidence>
<dbReference type="Pfam" id="PF00069">
    <property type="entry name" value="Pkinase"/>
    <property type="match status" value="1"/>
</dbReference>
<keyword evidence="4 8" id="KW-0547">Nucleotide-binding</keyword>
<keyword evidence="12" id="KW-1185">Reference proteome</keyword>
<dbReference type="GO" id="GO:0009966">
    <property type="term" value="P:regulation of signal transduction"/>
    <property type="evidence" value="ECO:0007669"/>
    <property type="project" value="TreeGrafter"/>
</dbReference>
<dbReference type="InterPro" id="IPR000719">
    <property type="entry name" value="Prot_kinase_dom"/>
</dbReference>
<dbReference type="PANTHER" id="PTHR24355:SF28">
    <property type="entry name" value="G PROTEIN-COUPLED RECEPTOR KINASE 2"/>
    <property type="match status" value="1"/>
</dbReference>
<dbReference type="GO" id="GO:0005524">
    <property type="term" value="F:ATP binding"/>
    <property type="evidence" value="ECO:0007669"/>
    <property type="project" value="UniProtKB-UniRule"/>
</dbReference>
<dbReference type="RefSeq" id="XP_018014678.1">
    <property type="nucleotide sequence ID" value="XM_018159189.2"/>
</dbReference>
<evidence type="ECO:0000256" key="5">
    <source>
        <dbReference type="ARBA" id="ARBA00022777"/>
    </source>
</evidence>
<evidence type="ECO:0000256" key="7">
    <source>
        <dbReference type="PIRSR" id="PIRSR600239-51"/>
    </source>
</evidence>
<dbReference type="PROSITE" id="PS50132">
    <property type="entry name" value="RGS"/>
    <property type="match status" value="1"/>
</dbReference>
<feature type="domain" description="Protein kinase" evidence="10">
    <location>
        <begin position="191"/>
        <end position="351"/>
    </location>
</feature>
<comment type="catalytic activity">
    <reaction evidence="1">
        <text>[G-protein-coupled receptor] + ATP = [G-protein-coupled receptor]-phosphate + ADP + H(+)</text>
        <dbReference type="Rhea" id="RHEA:12008"/>
        <dbReference type="Rhea" id="RHEA-COMP:11260"/>
        <dbReference type="Rhea" id="RHEA-COMP:11261"/>
        <dbReference type="ChEBI" id="CHEBI:15378"/>
        <dbReference type="ChEBI" id="CHEBI:30616"/>
        <dbReference type="ChEBI" id="CHEBI:43176"/>
        <dbReference type="ChEBI" id="CHEBI:68546"/>
        <dbReference type="ChEBI" id="CHEBI:456216"/>
        <dbReference type="EC" id="2.7.11.16"/>
    </reaction>
</comment>
<gene>
    <name evidence="13" type="primary">LOC108671622</name>
</gene>
<dbReference type="InterPro" id="IPR011009">
    <property type="entry name" value="Kinase-like_dom_sf"/>
</dbReference>
<evidence type="ECO:0000313" key="13">
    <source>
        <dbReference type="RefSeq" id="XP_018014678.1"/>
    </source>
</evidence>
<accession>A0A8B7NLX8</accession>
<dbReference type="PROSITE" id="PS50011">
    <property type="entry name" value="PROTEIN_KINASE_DOM"/>
    <property type="match status" value="1"/>
</dbReference>
<dbReference type="PRINTS" id="PR00717">
    <property type="entry name" value="GPCRKINASE"/>
</dbReference>
<evidence type="ECO:0000313" key="12">
    <source>
        <dbReference type="Proteomes" id="UP000694843"/>
    </source>
</evidence>
<evidence type="ECO:0000256" key="3">
    <source>
        <dbReference type="ARBA" id="ARBA00022679"/>
    </source>
</evidence>
<keyword evidence="2 9" id="KW-0723">Serine/threonine-protein kinase</keyword>
<dbReference type="SMART" id="SM00315">
    <property type="entry name" value="RGS"/>
    <property type="match status" value="1"/>
</dbReference>
<dbReference type="GeneID" id="108671622"/>
<feature type="active site" description="Proton acceptor" evidence="7">
    <location>
        <position position="317"/>
    </location>
</feature>
<dbReference type="OMA" id="PHISHCM"/>
<dbReference type="PROSITE" id="PS00107">
    <property type="entry name" value="PROTEIN_KINASE_ATP"/>
    <property type="match status" value="1"/>
</dbReference>
<dbReference type="KEGG" id="hazt:108671622"/>
<dbReference type="Proteomes" id="UP000694843">
    <property type="component" value="Unplaced"/>
</dbReference>
<feature type="domain" description="RGS" evidence="11">
    <location>
        <begin position="60"/>
        <end position="176"/>
    </location>
</feature>
<sequence length="351" mass="40193">MELENIVANTVYLKAREGGSDSNKGKSKKWKKLLQFPHISQCLDLKDKINSSYSYVVDHQPIGCLLFRQFCEQLKPNYHKFNCFLDEVDQYQVALPEQWSAVAQQIFNRYLSEKSSSNVLEVLPAEEVSKCQQECFQGDAAAGKEVFSICVRTVKSFLSGVPYEQFEDSMYFHRYLQWKWLEGQRVTYKTFRQYRVLGKGGFGEVCACQVRATGKMYACKKLEKKRIKKRKGENMVLIEKQILQKVNSRFVVSLAYSYATKDSLCLVLTIMNGGDLKFHIYNMGVEAGFDLERAVFYSAEVACGLECLHNLGIVYRDCKPENILLDDHGHVRISDLGLAVEIPEGDLVRGR</sequence>
<dbReference type="GO" id="GO:0004703">
    <property type="term" value="F:G protein-coupled receptor kinase activity"/>
    <property type="evidence" value="ECO:0007669"/>
    <property type="project" value="UniProtKB-EC"/>
</dbReference>
<dbReference type="InterPro" id="IPR036305">
    <property type="entry name" value="RGS_sf"/>
</dbReference>
<evidence type="ECO:0000256" key="8">
    <source>
        <dbReference type="PROSITE-ProRule" id="PRU10141"/>
    </source>
</evidence>
<feature type="non-terminal residue" evidence="13">
    <location>
        <position position="351"/>
    </location>
</feature>
<evidence type="ECO:0000256" key="9">
    <source>
        <dbReference type="RuleBase" id="RU000308"/>
    </source>
</evidence>
<dbReference type="EC" id="2.7.11.-" evidence="9"/>
<dbReference type="InterPro" id="IPR017441">
    <property type="entry name" value="Protein_kinase_ATP_BS"/>
</dbReference>
<dbReference type="GO" id="GO:0005737">
    <property type="term" value="C:cytoplasm"/>
    <property type="evidence" value="ECO:0007669"/>
    <property type="project" value="TreeGrafter"/>
</dbReference>
<evidence type="ECO:0000259" key="10">
    <source>
        <dbReference type="PROSITE" id="PS50011"/>
    </source>
</evidence>
<dbReference type="PANTHER" id="PTHR24355">
    <property type="entry name" value="G PROTEIN-COUPLED RECEPTOR KINASE/RIBOSOMAL PROTEIN S6 KINASE"/>
    <property type="match status" value="1"/>
</dbReference>
<dbReference type="AlphaFoldDB" id="A0A8B7NLX8"/>
<name>A0A8B7NLX8_HYAAZ</name>
<evidence type="ECO:0000256" key="4">
    <source>
        <dbReference type="ARBA" id="ARBA00022741"/>
    </source>
</evidence>
<dbReference type="InterPro" id="IPR016137">
    <property type="entry name" value="RGS"/>
</dbReference>
<dbReference type="OrthoDB" id="354826at2759"/>
<dbReference type="GO" id="GO:0007165">
    <property type="term" value="P:signal transduction"/>
    <property type="evidence" value="ECO:0007669"/>
    <property type="project" value="InterPro"/>
</dbReference>
<protein>
    <recommendedName>
        <fullName evidence="9">G protein-coupled receptor kinase</fullName>
        <ecNumber evidence="9">2.7.11.-</ecNumber>
    </recommendedName>
</protein>
<dbReference type="InterPro" id="IPR000239">
    <property type="entry name" value="GPCR_kinase"/>
</dbReference>
<proteinExistence type="inferred from homology"/>
<organism evidence="12 13">
    <name type="scientific">Hyalella azteca</name>
    <name type="common">Amphipod</name>
    <dbReference type="NCBI Taxonomy" id="294128"/>
    <lineage>
        <taxon>Eukaryota</taxon>
        <taxon>Metazoa</taxon>
        <taxon>Ecdysozoa</taxon>
        <taxon>Arthropoda</taxon>
        <taxon>Crustacea</taxon>
        <taxon>Multicrustacea</taxon>
        <taxon>Malacostraca</taxon>
        <taxon>Eumalacostraca</taxon>
        <taxon>Peracarida</taxon>
        <taxon>Amphipoda</taxon>
        <taxon>Senticaudata</taxon>
        <taxon>Talitrida</taxon>
        <taxon>Talitroidea</taxon>
        <taxon>Hyalellidae</taxon>
        <taxon>Hyalella</taxon>
    </lineage>
</organism>
<reference evidence="13" key="1">
    <citation type="submission" date="2025-08" db="UniProtKB">
        <authorList>
            <consortium name="RefSeq"/>
        </authorList>
    </citation>
    <scope>IDENTIFICATION</scope>
    <source>
        <tissue evidence="13">Whole organism</tissue>
    </source>
</reference>
<evidence type="ECO:0000259" key="11">
    <source>
        <dbReference type="PROSITE" id="PS50132"/>
    </source>
</evidence>
<keyword evidence="5 9" id="KW-0418">Kinase</keyword>
<dbReference type="SUPFAM" id="SSF56112">
    <property type="entry name" value="Protein kinase-like (PK-like)"/>
    <property type="match status" value="1"/>
</dbReference>
<dbReference type="InterPro" id="IPR044926">
    <property type="entry name" value="RGS_subdomain_2"/>
</dbReference>
<comment type="similarity">
    <text evidence="9">Belongs to the protein kinase superfamily. AGC Ser/Thr protein kinase family. GPRK subfamily.</text>
</comment>
<dbReference type="SUPFAM" id="SSF48097">
    <property type="entry name" value="Regulator of G-protein signaling, RGS"/>
    <property type="match status" value="1"/>
</dbReference>
<dbReference type="Pfam" id="PF00615">
    <property type="entry name" value="RGS"/>
    <property type="match status" value="1"/>
</dbReference>
<dbReference type="Gene3D" id="1.10.167.10">
    <property type="entry name" value="Regulator of G-protein Signalling 4, domain 2"/>
    <property type="match status" value="1"/>
</dbReference>
<feature type="binding site" evidence="8">
    <location>
        <position position="229"/>
    </location>
    <ligand>
        <name>ATP</name>
        <dbReference type="ChEBI" id="CHEBI:30616"/>
    </ligand>
</feature>
<keyword evidence="13" id="KW-0675">Receptor</keyword>
<keyword evidence="3 9" id="KW-0808">Transferase</keyword>